<dbReference type="AlphaFoldDB" id="A0A5B7J3L2"/>
<accession>A0A5B7J3L2</accession>
<dbReference type="EMBL" id="VSRR010078188">
    <property type="protein sequence ID" value="MPC88566.1"/>
    <property type="molecule type" value="Genomic_DNA"/>
</dbReference>
<dbReference type="Proteomes" id="UP000324222">
    <property type="component" value="Unassembled WGS sequence"/>
</dbReference>
<sequence length="85" mass="9685">MPGYKSEPCFEFRLTVGAQFIPLSSFFCSSEEESHTIHHNTHNLYLHLPRLSHIDIRFTPNAMTPLTLLLVCRTGRSKTGLQPSQ</sequence>
<evidence type="ECO:0000313" key="2">
    <source>
        <dbReference type="Proteomes" id="UP000324222"/>
    </source>
</evidence>
<gene>
    <name evidence="1" type="ORF">E2C01_083476</name>
</gene>
<proteinExistence type="predicted"/>
<comment type="caution">
    <text evidence="1">The sequence shown here is derived from an EMBL/GenBank/DDBJ whole genome shotgun (WGS) entry which is preliminary data.</text>
</comment>
<keyword evidence="2" id="KW-1185">Reference proteome</keyword>
<reference evidence="1 2" key="1">
    <citation type="submission" date="2019-05" db="EMBL/GenBank/DDBJ databases">
        <title>Another draft genome of Portunus trituberculatus and its Hox gene families provides insights of decapod evolution.</title>
        <authorList>
            <person name="Jeong J.-H."/>
            <person name="Song I."/>
            <person name="Kim S."/>
            <person name="Choi T."/>
            <person name="Kim D."/>
            <person name="Ryu S."/>
            <person name="Kim W."/>
        </authorList>
    </citation>
    <scope>NUCLEOTIDE SEQUENCE [LARGE SCALE GENOMIC DNA]</scope>
    <source>
        <tissue evidence="1">Muscle</tissue>
    </source>
</reference>
<protein>
    <submittedName>
        <fullName evidence="1">Uncharacterized protein</fullName>
    </submittedName>
</protein>
<organism evidence="1 2">
    <name type="scientific">Portunus trituberculatus</name>
    <name type="common">Swimming crab</name>
    <name type="synonym">Neptunus trituberculatus</name>
    <dbReference type="NCBI Taxonomy" id="210409"/>
    <lineage>
        <taxon>Eukaryota</taxon>
        <taxon>Metazoa</taxon>
        <taxon>Ecdysozoa</taxon>
        <taxon>Arthropoda</taxon>
        <taxon>Crustacea</taxon>
        <taxon>Multicrustacea</taxon>
        <taxon>Malacostraca</taxon>
        <taxon>Eumalacostraca</taxon>
        <taxon>Eucarida</taxon>
        <taxon>Decapoda</taxon>
        <taxon>Pleocyemata</taxon>
        <taxon>Brachyura</taxon>
        <taxon>Eubrachyura</taxon>
        <taxon>Portunoidea</taxon>
        <taxon>Portunidae</taxon>
        <taxon>Portuninae</taxon>
        <taxon>Portunus</taxon>
    </lineage>
</organism>
<name>A0A5B7J3L2_PORTR</name>
<evidence type="ECO:0000313" key="1">
    <source>
        <dbReference type="EMBL" id="MPC88566.1"/>
    </source>
</evidence>